<dbReference type="EMBL" id="CP084167">
    <property type="protein sequence ID" value="UJG44411.1"/>
    <property type="molecule type" value="Genomic_DNA"/>
</dbReference>
<keyword evidence="4" id="KW-0694">RNA-binding</keyword>
<dbReference type="AlphaFoldDB" id="A0A9Y1FPR9"/>
<dbReference type="NCBIfam" id="TIGR01870">
    <property type="entry name" value="cas_TM1810_Csm2"/>
    <property type="match status" value="1"/>
</dbReference>
<evidence type="ECO:0000256" key="5">
    <source>
        <dbReference type="ARBA" id="ARBA00023118"/>
    </source>
</evidence>
<evidence type="ECO:0000256" key="1">
    <source>
        <dbReference type="ARBA" id="ARBA00003640"/>
    </source>
</evidence>
<comment type="function">
    <text evidence="1">This subunit may be involved in monitoring complementarity of crRNA and target RNA.</text>
</comment>
<proteinExistence type="inferred from homology"/>
<dbReference type="Pfam" id="PF03750">
    <property type="entry name" value="Csm2_III-A"/>
    <property type="match status" value="1"/>
</dbReference>
<protein>
    <recommendedName>
        <fullName evidence="3">CRISPR system Cms protein Csm2</fullName>
    </recommendedName>
    <alternativeName>
        <fullName evidence="6">CRISPR type III A-associated protein Csm2</fullName>
    </alternativeName>
</protein>
<evidence type="ECO:0000256" key="7">
    <source>
        <dbReference type="SAM" id="MobiDB-lite"/>
    </source>
</evidence>
<dbReference type="GO" id="GO:0051607">
    <property type="term" value="P:defense response to virus"/>
    <property type="evidence" value="ECO:0007669"/>
    <property type="project" value="UniProtKB-KW"/>
</dbReference>
<dbReference type="InterPro" id="IPR010149">
    <property type="entry name" value="CRISPR-assoc_prot_Csm2_III-A"/>
</dbReference>
<evidence type="ECO:0000313" key="8">
    <source>
        <dbReference type="EMBL" id="UJG44411.1"/>
    </source>
</evidence>
<reference evidence="8" key="1">
    <citation type="journal article" date="2022" name="Nat. Microbiol.">
        <title>Unique mobile elements and scalable gene flow at the prokaryote-eukaryote boundary revealed by circularized Asgard archaea genomes.</title>
        <authorList>
            <person name="Wu F."/>
            <person name="Speth D.R."/>
            <person name="Philosof A."/>
            <person name="Cremiere A."/>
            <person name="Narayanan A."/>
            <person name="Barco R.A."/>
            <person name="Connon S.A."/>
            <person name="Amend J.P."/>
            <person name="Antoshechkin I.A."/>
            <person name="Orphan V.J."/>
        </authorList>
    </citation>
    <scope>NUCLEOTIDE SEQUENCE</scope>
    <source>
        <strain evidence="8">PR6</strain>
    </source>
</reference>
<comment type="similarity">
    <text evidence="2">Belongs to the CRISPR-associated Csm2 family.</text>
</comment>
<evidence type="ECO:0000256" key="2">
    <source>
        <dbReference type="ARBA" id="ARBA00006896"/>
    </source>
</evidence>
<evidence type="ECO:0000256" key="4">
    <source>
        <dbReference type="ARBA" id="ARBA00022884"/>
    </source>
</evidence>
<name>A0A9Y1FPR9_9ARCH</name>
<feature type="region of interest" description="Disordered" evidence="7">
    <location>
        <begin position="1"/>
        <end position="22"/>
    </location>
</feature>
<keyword evidence="5" id="KW-0051">Antiviral defense</keyword>
<feature type="compositionally biased region" description="Polar residues" evidence="7">
    <location>
        <begin position="1"/>
        <end position="12"/>
    </location>
</feature>
<evidence type="ECO:0000256" key="6">
    <source>
        <dbReference type="ARBA" id="ARBA00031723"/>
    </source>
</evidence>
<accession>A0A9Y1FPR9</accession>
<gene>
    <name evidence="8" type="primary">csm2</name>
    <name evidence="8" type="ORF">K9W46_04325</name>
</gene>
<evidence type="ECO:0000256" key="3">
    <source>
        <dbReference type="ARBA" id="ARBA00016118"/>
    </source>
</evidence>
<sequence>MNSKKGYQSQRRSYGGGRAPQKDSEDLIKFFKDKMASIKNWSEYPVIDFAPKDGDAYKIAKAFEKESGGSKNKTTQLRKFYDQAIKAKLKLRGSNETEALNSAISIIMMIEPRAYMSFSRKNISKAVIDFISIALDKNKFRTNSKKQFEEDYNRFLKFFESVISYNNFLIGD</sequence>
<dbReference type="GO" id="GO:0003723">
    <property type="term" value="F:RNA binding"/>
    <property type="evidence" value="ECO:0007669"/>
    <property type="project" value="UniProtKB-KW"/>
</dbReference>
<organism evidence="8">
    <name type="scientific">Candidatus Heimdallarchaeum endolithica</name>
    <dbReference type="NCBI Taxonomy" id="2876572"/>
    <lineage>
        <taxon>Archaea</taxon>
        <taxon>Promethearchaeati</taxon>
        <taxon>Candidatus Heimdallarchaeota</taxon>
        <taxon>Candidatus Heimdallarchaeia (ex Rinke et al. 2021) (nom. nud.)</taxon>
        <taxon>Candidatus Heimdallarchaeales</taxon>
        <taxon>Candidatus Heimdallarchaeaceae</taxon>
        <taxon>Candidatus Heimdallarchaeum</taxon>
    </lineage>
</organism>
<dbReference type="Proteomes" id="UP001200513">
    <property type="component" value="Chromosome"/>
</dbReference>